<dbReference type="EMBL" id="HG994582">
    <property type="protein sequence ID" value="CAF2880606.1"/>
    <property type="molecule type" value="Genomic_DNA"/>
</dbReference>
<organism evidence="1 2">
    <name type="scientific">Lepeophtheirus salmonis</name>
    <name type="common">Salmon louse</name>
    <name type="synonym">Caligus salmonis</name>
    <dbReference type="NCBI Taxonomy" id="72036"/>
    <lineage>
        <taxon>Eukaryota</taxon>
        <taxon>Metazoa</taxon>
        <taxon>Ecdysozoa</taxon>
        <taxon>Arthropoda</taxon>
        <taxon>Crustacea</taxon>
        <taxon>Multicrustacea</taxon>
        <taxon>Hexanauplia</taxon>
        <taxon>Copepoda</taxon>
        <taxon>Siphonostomatoida</taxon>
        <taxon>Caligidae</taxon>
        <taxon>Lepeophtheirus</taxon>
    </lineage>
</organism>
<reference evidence="1" key="1">
    <citation type="submission" date="2021-02" db="EMBL/GenBank/DDBJ databases">
        <authorList>
            <person name="Bekaert M."/>
        </authorList>
    </citation>
    <scope>NUCLEOTIDE SEQUENCE</scope>
    <source>
        <strain evidence="1">IoA-00</strain>
    </source>
</reference>
<accession>A0A7R8CNW6</accession>
<protein>
    <submittedName>
        <fullName evidence="1">(salmon louse) hypothetical protein</fullName>
    </submittedName>
</protein>
<sequence length="109" mass="12234">MKTSSPLGLEFSLFCISVIPIHCPILVVVAGGYTCMGCWKRFTRGSADTKCDEEFGETDNANTESYILCEDDHFDEEELNPFAPSSSKFTKKKDRSTIPWKLIKDNSGR</sequence>
<dbReference type="Proteomes" id="UP000675881">
    <property type="component" value="Chromosome 3"/>
</dbReference>
<keyword evidence="2" id="KW-1185">Reference proteome</keyword>
<gene>
    <name evidence="1" type="ORF">LSAA_7156</name>
</gene>
<evidence type="ECO:0000313" key="2">
    <source>
        <dbReference type="Proteomes" id="UP000675881"/>
    </source>
</evidence>
<evidence type="ECO:0000313" key="1">
    <source>
        <dbReference type="EMBL" id="CAF2880606.1"/>
    </source>
</evidence>
<proteinExistence type="predicted"/>
<dbReference type="AlphaFoldDB" id="A0A7R8CNW6"/>
<name>A0A7R8CNW6_LEPSM</name>